<dbReference type="NCBIfam" id="TIGR00125">
    <property type="entry name" value="cyt_tran_rel"/>
    <property type="match status" value="1"/>
</dbReference>
<keyword evidence="9 11" id="KW-0520">NAD</keyword>
<comment type="similarity">
    <text evidence="3 11">Belongs to the NadD family.</text>
</comment>
<dbReference type="InterPro" id="IPR005248">
    <property type="entry name" value="NadD/NMNAT"/>
</dbReference>
<keyword evidence="5 11" id="KW-0808">Transferase</keyword>
<comment type="function">
    <text evidence="1 11">Catalyzes the reversible adenylation of nicotinate mononucleotide (NaMN) to nicotinic acid adenine dinucleotide (NaAD).</text>
</comment>
<dbReference type="GO" id="GO:0009435">
    <property type="term" value="P:NAD+ biosynthetic process"/>
    <property type="evidence" value="ECO:0007669"/>
    <property type="project" value="UniProtKB-UniRule"/>
</dbReference>
<evidence type="ECO:0000256" key="3">
    <source>
        <dbReference type="ARBA" id="ARBA00009014"/>
    </source>
</evidence>
<gene>
    <name evidence="11" type="primary">nadD</name>
    <name evidence="13" type="ORF">SAMN04488051_104268</name>
</gene>
<organism evidence="13 14">
    <name type="scientific">Alkalimonas amylolytica</name>
    <dbReference type="NCBI Taxonomy" id="152573"/>
    <lineage>
        <taxon>Bacteria</taxon>
        <taxon>Pseudomonadati</taxon>
        <taxon>Pseudomonadota</taxon>
        <taxon>Gammaproteobacteria</taxon>
        <taxon>Alkalimonas</taxon>
    </lineage>
</organism>
<evidence type="ECO:0000256" key="9">
    <source>
        <dbReference type="ARBA" id="ARBA00023027"/>
    </source>
</evidence>
<evidence type="ECO:0000313" key="13">
    <source>
        <dbReference type="EMBL" id="SEA62348.1"/>
    </source>
</evidence>
<evidence type="ECO:0000256" key="7">
    <source>
        <dbReference type="ARBA" id="ARBA00022741"/>
    </source>
</evidence>
<dbReference type="OrthoDB" id="5295945at2"/>
<evidence type="ECO:0000256" key="2">
    <source>
        <dbReference type="ARBA" id="ARBA00005019"/>
    </source>
</evidence>
<dbReference type="GO" id="GO:0005524">
    <property type="term" value="F:ATP binding"/>
    <property type="evidence" value="ECO:0007669"/>
    <property type="project" value="UniProtKB-KW"/>
</dbReference>
<dbReference type="EC" id="2.7.7.18" evidence="11"/>
<dbReference type="InterPro" id="IPR004821">
    <property type="entry name" value="Cyt_trans-like"/>
</dbReference>
<dbReference type="EMBL" id="FNRM01000004">
    <property type="protein sequence ID" value="SEA62348.1"/>
    <property type="molecule type" value="Genomic_DNA"/>
</dbReference>
<dbReference type="RefSeq" id="WP_091342493.1">
    <property type="nucleotide sequence ID" value="NZ_FNRM01000004.1"/>
</dbReference>
<keyword evidence="6 11" id="KW-0548">Nucleotidyltransferase</keyword>
<proteinExistence type="inferred from homology"/>
<feature type="domain" description="Cytidyltransferase-like" evidence="12">
    <location>
        <begin position="10"/>
        <end position="186"/>
    </location>
</feature>
<dbReference type="GO" id="GO:0004515">
    <property type="term" value="F:nicotinate-nucleotide adenylyltransferase activity"/>
    <property type="evidence" value="ECO:0007669"/>
    <property type="project" value="UniProtKB-UniRule"/>
</dbReference>
<accession>A0A1H4CPW2</accession>
<keyword evidence="14" id="KW-1185">Reference proteome</keyword>
<dbReference type="STRING" id="152573.SAMN04488051_104268"/>
<dbReference type="AlphaFoldDB" id="A0A1H4CPW2"/>
<evidence type="ECO:0000256" key="4">
    <source>
        <dbReference type="ARBA" id="ARBA00022642"/>
    </source>
</evidence>
<dbReference type="NCBIfam" id="TIGR00482">
    <property type="entry name" value="nicotinate (nicotinamide) nucleotide adenylyltransferase"/>
    <property type="match status" value="1"/>
</dbReference>
<keyword evidence="8 11" id="KW-0067">ATP-binding</keyword>
<dbReference type="HAMAP" id="MF_00244">
    <property type="entry name" value="NaMN_adenylyltr"/>
    <property type="match status" value="1"/>
</dbReference>
<dbReference type="Pfam" id="PF01467">
    <property type="entry name" value="CTP_transf_like"/>
    <property type="match status" value="1"/>
</dbReference>
<name>A0A1H4CPW2_ALKAM</name>
<dbReference type="CDD" id="cd02165">
    <property type="entry name" value="NMNAT"/>
    <property type="match status" value="1"/>
</dbReference>
<dbReference type="PANTHER" id="PTHR39321:SF3">
    <property type="entry name" value="PHOSPHOPANTETHEINE ADENYLYLTRANSFERASE"/>
    <property type="match status" value="1"/>
</dbReference>
<dbReference type="NCBIfam" id="NF000839">
    <property type="entry name" value="PRK00071.1-1"/>
    <property type="match status" value="1"/>
</dbReference>
<evidence type="ECO:0000256" key="8">
    <source>
        <dbReference type="ARBA" id="ARBA00022840"/>
    </source>
</evidence>
<sequence>MNNTKPILGIFGGTFDPIHYGHLRCALHVQQACHLEQVRLMPCHLPAHRASPGVSAEQRADMVRLAIADYPQLALELLELQQHRPSYSAISLAQLALQYPEHQLAFILGMDAFNQFTRWHRWQQILQLADLIVCQRPEYQTLSAESQALLLHRQVQQAVDLQQPGKGRILVLDNPLHPISATELRHSLPELNACPAWLPPAVWNYIRLHKLYS</sequence>
<keyword evidence="4 11" id="KW-0662">Pyridine nucleotide biosynthesis</keyword>
<dbReference type="UniPathway" id="UPA00253">
    <property type="reaction ID" value="UER00332"/>
</dbReference>
<reference evidence="13 14" key="1">
    <citation type="submission" date="2016-10" db="EMBL/GenBank/DDBJ databases">
        <authorList>
            <person name="de Groot N.N."/>
        </authorList>
    </citation>
    <scope>NUCLEOTIDE SEQUENCE [LARGE SCALE GENOMIC DNA]</scope>
    <source>
        <strain evidence="13 14">CGMCC 1.3430</strain>
    </source>
</reference>
<evidence type="ECO:0000259" key="12">
    <source>
        <dbReference type="Pfam" id="PF01467"/>
    </source>
</evidence>
<comment type="pathway">
    <text evidence="2 11">Cofactor biosynthesis; NAD(+) biosynthesis; deamido-NAD(+) from nicotinate D-ribonucleotide: step 1/1.</text>
</comment>
<evidence type="ECO:0000313" key="14">
    <source>
        <dbReference type="Proteomes" id="UP000198773"/>
    </source>
</evidence>
<evidence type="ECO:0000256" key="1">
    <source>
        <dbReference type="ARBA" id="ARBA00002324"/>
    </source>
</evidence>
<evidence type="ECO:0000256" key="6">
    <source>
        <dbReference type="ARBA" id="ARBA00022695"/>
    </source>
</evidence>
<evidence type="ECO:0000256" key="10">
    <source>
        <dbReference type="ARBA" id="ARBA00048721"/>
    </source>
</evidence>
<evidence type="ECO:0000256" key="11">
    <source>
        <dbReference type="HAMAP-Rule" id="MF_00244"/>
    </source>
</evidence>
<keyword evidence="7 11" id="KW-0547">Nucleotide-binding</keyword>
<evidence type="ECO:0000256" key="5">
    <source>
        <dbReference type="ARBA" id="ARBA00022679"/>
    </source>
</evidence>
<dbReference type="Gene3D" id="3.40.50.620">
    <property type="entry name" value="HUPs"/>
    <property type="match status" value="1"/>
</dbReference>
<comment type="catalytic activity">
    <reaction evidence="10 11">
        <text>nicotinate beta-D-ribonucleotide + ATP + H(+) = deamido-NAD(+) + diphosphate</text>
        <dbReference type="Rhea" id="RHEA:22860"/>
        <dbReference type="ChEBI" id="CHEBI:15378"/>
        <dbReference type="ChEBI" id="CHEBI:30616"/>
        <dbReference type="ChEBI" id="CHEBI:33019"/>
        <dbReference type="ChEBI" id="CHEBI:57502"/>
        <dbReference type="ChEBI" id="CHEBI:58437"/>
        <dbReference type="EC" id="2.7.7.18"/>
    </reaction>
</comment>
<dbReference type="SUPFAM" id="SSF52374">
    <property type="entry name" value="Nucleotidylyl transferase"/>
    <property type="match status" value="1"/>
</dbReference>
<dbReference type="InterPro" id="IPR014729">
    <property type="entry name" value="Rossmann-like_a/b/a_fold"/>
</dbReference>
<protein>
    <recommendedName>
        <fullName evidence="11">Probable nicotinate-nucleotide adenylyltransferase</fullName>
        <ecNumber evidence="11">2.7.7.18</ecNumber>
    </recommendedName>
    <alternativeName>
        <fullName evidence="11">Deamido-NAD(+) diphosphorylase</fullName>
    </alternativeName>
    <alternativeName>
        <fullName evidence="11">Deamido-NAD(+) pyrophosphorylase</fullName>
    </alternativeName>
    <alternativeName>
        <fullName evidence="11">Nicotinate mononucleotide adenylyltransferase</fullName>
        <shortName evidence="11">NaMN adenylyltransferase</shortName>
    </alternativeName>
</protein>
<dbReference type="PANTHER" id="PTHR39321">
    <property type="entry name" value="NICOTINATE-NUCLEOTIDE ADENYLYLTRANSFERASE-RELATED"/>
    <property type="match status" value="1"/>
</dbReference>
<dbReference type="Proteomes" id="UP000198773">
    <property type="component" value="Unassembled WGS sequence"/>
</dbReference>